<dbReference type="AlphaFoldDB" id="W6MTT6"/>
<dbReference type="OrthoDB" id="5518345at2759"/>
<comment type="subunit">
    <text evidence="5">Part of the heterodimeric LMA1 complex together with the thioredoxin II/TRX2. LMA1 binds to the ATPase SEC18.</text>
</comment>
<evidence type="ECO:0000259" key="6">
    <source>
        <dbReference type="Pfam" id="PF05922"/>
    </source>
</evidence>
<keyword evidence="2" id="KW-0722">Serine protease inhibitor</keyword>
<dbReference type="FunFam" id="3.30.70.80:FF:000005">
    <property type="entry name" value="Proteinase inhibitor I2B"/>
    <property type="match status" value="1"/>
</dbReference>
<accession>W6MTT6</accession>
<dbReference type="RefSeq" id="XP_022457247.1">
    <property type="nucleotide sequence ID" value="XM_022605816.1"/>
</dbReference>
<dbReference type="STRING" id="1382522.W6MTT6"/>
<gene>
    <name evidence="7" type="ORF">KUCA_T00001202001</name>
</gene>
<evidence type="ECO:0000256" key="3">
    <source>
        <dbReference type="ARBA" id="ARBA00038069"/>
    </source>
</evidence>
<name>W6MTT6_9ASCO</name>
<reference evidence="7" key="1">
    <citation type="submission" date="2013-12" db="EMBL/GenBank/DDBJ databases">
        <authorList>
            <person name="Genoscope - CEA"/>
        </authorList>
    </citation>
    <scope>NUCLEOTIDE SEQUENCE</scope>
    <source>
        <strain evidence="7">CBS 1993</strain>
    </source>
</reference>
<evidence type="ECO:0000256" key="2">
    <source>
        <dbReference type="ARBA" id="ARBA00022900"/>
    </source>
</evidence>
<dbReference type="GO" id="GO:0004867">
    <property type="term" value="F:serine-type endopeptidase inhibitor activity"/>
    <property type="evidence" value="ECO:0007669"/>
    <property type="project" value="UniProtKB-KW"/>
</dbReference>
<comment type="similarity">
    <text evidence="3">Belongs to the protease inhibitor I9 family.</text>
</comment>
<evidence type="ECO:0000256" key="1">
    <source>
        <dbReference type="ARBA" id="ARBA00022690"/>
    </source>
</evidence>
<dbReference type="InterPro" id="IPR037045">
    <property type="entry name" value="S8pro/Inhibitor_I9_sf"/>
</dbReference>
<dbReference type="HOGENOM" id="CLU_156026_3_0_1"/>
<dbReference type="InterPro" id="IPR010259">
    <property type="entry name" value="S8pro/Inhibitor_I9"/>
</dbReference>
<dbReference type="PANTHER" id="PTHR28288">
    <property type="entry name" value="PROTEASE B INHIBITOR 2"/>
    <property type="match status" value="1"/>
</dbReference>
<sequence>MSEAPKKSFIITLKDSVSEGGVTKFKETVKSLGGEIKHEYSLIKGFSVKLPAIHASGLSKHDDVATVEEDQEVKINS</sequence>
<dbReference type="GO" id="GO:0042144">
    <property type="term" value="P:vacuole fusion, non-autophagic"/>
    <property type="evidence" value="ECO:0007669"/>
    <property type="project" value="TreeGrafter"/>
</dbReference>
<dbReference type="Proteomes" id="UP000019384">
    <property type="component" value="Unassembled WGS sequence"/>
</dbReference>
<evidence type="ECO:0000256" key="4">
    <source>
        <dbReference type="ARBA" id="ARBA00054668"/>
    </source>
</evidence>
<dbReference type="PANTHER" id="PTHR28288:SF2">
    <property type="entry name" value="PROTEASE B INHIBITOR 2"/>
    <property type="match status" value="1"/>
</dbReference>
<dbReference type="Gene3D" id="3.30.70.80">
    <property type="entry name" value="Peptidase S8 propeptide/proteinase inhibitor I9"/>
    <property type="match status" value="1"/>
</dbReference>
<evidence type="ECO:0000313" key="8">
    <source>
        <dbReference type="Proteomes" id="UP000019384"/>
    </source>
</evidence>
<protein>
    <recommendedName>
        <fullName evidence="6">Inhibitor I9 domain-containing protein</fullName>
    </recommendedName>
</protein>
<keyword evidence="1" id="KW-0646">Protease inhibitor</keyword>
<dbReference type="MEROPS" id="I09.003"/>
<dbReference type="EMBL" id="HG793125">
    <property type="protein sequence ID" value="CDK25235.1"/>
    <property type="molecule type" value="Genomic_DNA"/>
</dbReference>
<evidence type="ECO:0000313" key="7">
    <source>
        <dbReference type="EMBL" id="CDK25235.1"/>
    </source>
</evidence>
<dbReference type="SUPFAM" id="SSF54897">
    <property type="entry name" value="Protease propeptides/inhibitors"/>
    <property type="match status" value="1"/>
</dbReference>
<organism evidence="7 8">
    <name type="scientific">Kuraishia capsulata CBS 1993</name>
    <dbReference type="NCBI Taxonomy" id="1382522"/>
    <lineage>
        <taxon>Eukaryota</taxon>
        <taxon>Fungi</taxon>
        <taxon>Dikarya</taxon>
        <taxon>Ascomycota</taxon>
        <taxon>Saccharomycotina</taxon>
        <taxon>Pichiomycetes</taxon>
        <taxon>Pichiales</taxon>
        <taxon>Pichiaceae</taxon>
        <taxon>Kuraishia</taxon>
    </lineage>
</organism>
<evidence type="ECO:0000256" key="5">
    <source>
        <dbReference type="ARBA" id="ARBA00062658"/>
    </source>
</evidence>
<keyword evidence="8" id="KW-1185">Reference proteome</keyword>
<reference evidence="7" key="2">
    <citation type="submission" date="2014-02" db="EMBL/GenBank/DDBJ databases">
        <title>Complete DNA sequence of /Kuraishia capsulata/ illustrates novel genomic features among budding yeasts (/Saccharomycotina/).</title>
        <authorList>
            <person name="Morales L."/>
            <person name="Noel B."/>
            <person name="Porcel B."/>
            <person name="Marcet-Houben M."/>
            <person name="Hullo M-F."/>
            <person name="Sacerdot C."/>
            <person name="Tekaia F."/>
            <person name="Leh-Louis V."/>
            <person name="Despons L."/>
            <person name="Khanna V."/>
            <person name="Aury J-M."/>
            <person name="Barbe V."/>
            <person name="Couloux A."/>
            <person name="Labadie K."/>
            <person name="Pelletier E."/>
            <person name="Souciet J-L."/>
            <person name="Boekhout T."/>
            <person name="Gabaldon T."/>
            <person name="Wincker P."/>
            <person name="Dujon B."/>
        </authorList>
    </citation>
    <scope>NUCLEOTIDE SEQUENCE</scope>
    <source>
        <strain evidence="7">CBS 1993</strain>
    </source>
</reference>
<dbReference type="InterPro" id="IPR052471">
    <property type="entry name" value="PBI_I9"/>
</dbReference>
<dbReference type="Pfam" id="PF05922">
    <property type="entry name" value="Inhibitor_I9"/>
    <property type="match status" value="1"/>
</dbReference>
<proteinExistence type="inferred from homology"/>
<feature type="domain" description="Inhibitor I9" evidence="6">
    <location>
        <begin position="10"/>
        <end position="75"/>
    </location>
</feature>
<comment type="function">
    <text evidence="4">Cytosolic inhibitor of vacuolar proteinase B (yscB), probably regulating protease B activity during limited proteolysis. PBI2 is a component of the LMA1 complex, which is involved in the facilitation of vesicle fusion such as homotypic vacuole and ER-derived COPII vesicle fusion with the Golgi.</text>
</comment>
<dbReference type="GeneID" id="34518635"/>